<organism evidence="1 2">
    <name type="scientific">Microbulbifer epialgicus</name>
    <dbReference type="NCBI Taxonomy" id="393907"/>
    <lineage>
        <taxon>Bacteria</taxon>
        <taxon>Pseudomonadati</taxon>
        <taxon>Pseudomonadota</taxon>
        <taxon>Gammaproteobacteria</taxon>
        <taxon>Cellvibrionales</taxon>
        <taxon>Microbulbiferaceae</taxon>
        <taxon>Microbulbifer</taxon>
    </lineage>
</organism>
<dbReference type="RefSeq" id="WP_371840743.1">
    <property type="nucleotide sequence ID" value="NZ_JBGMEK010000064.1"/>
</dbReference>
<dbReference type="EMBL" id="JBGMEK010000064">
    <property type="protein sequence ID" value="MFA0813000.1"/>
    <property type="molecule type" value="Genomic_DNA"/>
</dbReference>
<dbReference type="Proteomes" id="UP001569428">
    <property type="component" value="Unassembled WGS sequence"/>
</dbReference>
<protein>
    <submittedName>
        <fullName evidence="1">YrbL family protein</fullName>
    </submittedName>
</protein>
<name>A0ABV4P4V6_9GAMM</name>
<accession>A0ABV4P4V6</accession>
<dbReference type="InterPro" id="IPR019647">
    <property type="entry name" value="PhoP_reg_network_YrbL"/>
</dbReference>
<evidence type="ECO:0000313" key="2">
    <source>
        <dbReference type="Proteomes" id="UP001569428"/>
    </source>
</evidence>
<keyword evidence="2" id="KW-1185">Reference proteome</keyword>
<dbReference type="Pfam" id="PF10707">
    <property type="entry name" value="YrbL-PhoP_reg"/>
    <property type="match status" value="1"/>
</dbReference>
<sequence length="221" mass="26009">MIDLGQSQPFASGGNRFCYRHPQEPLLCIKIMRPGRTMELLGRAPWYKRWRGEKYFDDNLREQEGYSQRALQQEQKGLWRHLPRWYGIQQTNLGPGVVTDLILDSEGNPAPTLRQYLNEHGLNGEVQSALERFTEWLLEYGVLTKNLIAHNLVVREEEGKLQIYVVDGLGCASFLPLPQVSDFFAKRYIQRRIQRMWLRVEWELSDKSTPWRKFESQGLKR</sequence>
<evidence type="ECO:0000313" key="1">
    <source>
        <dbReference type="EMBL" id="MFA0813000.1"/>
    </source>
</evidence>
<gene>
    <name evidence="1" type="ORF">ACCI49_19005</name>
</gene>
<comment type="caution">
    <text evidence="1">The sequence shown here is derived from an EMBL/GenBank/DDBJ whole genome shotgun (WGS) entry which is preliminary data.</text>
</comment>
<proteinExistence type="predicted"/>
<reference evidence="1 2" key="1">
    <citation type="submission" date="2024-08" db="EMBL/GenBank/DDBJ databases">
        <authorList>
            <person name="Ishaq N."/>
        </authorList>
    </citation>
    <scope>NUCLEOTIDE SEQUENCE [LARGE SCALE GENOMIC DNA]</scope>
    <source>
        <strain evidence="1 2">DSM 18651</strain>
    </source>
</reference>